<feature type="domain" description="Stage V sporulation protein AA" evidence="2">
    <location>
        <begin position="7"/>
        <end position="92"/>
    </location>
</feature>
<protein>
    <submittedName>
        <fullName evidence="3">Stage V sporulation protein AA</fullName>
    </submittedName>
</protein>
<keyword evidence="1" id="KW-0472">Membrane</keyword>
<dbReference type="Gene3D" id="2.60.480.10">
    <property type="entry name" value="eubacterium ventriosum atcc domain"/>
    <property type="match status" value="1"/>
</dbReference>
<evidence type="ECO:0000256" key="1">
    <source>
        <dbReference type="SAM" id="Phobius"/>
    </source>
</evidence>
<keyword evidence="1" id="KW-1133">Transmembrane helix</keyword>
<accession>A0ABS4IPJ6</accession>
<evidence type="ECO:0000313" key="4">
    <source>
        <dbReference type="Proteomes" id="UP001519287"/>
    </source>
</evidence>
<dbReference type="EMBL" id="JAGGLB010000002">
    <property type="protein sequence ID" value="MBP1988951.1"/>
    <property type="molecule type" value="Genomic_DNA"/>
</dbReference>
<dbReference type="RefSeq" id="WP_209969704.1">
    <property type="nucleotide sequence ID" value="NZ_JAGGLB010000002.1"/>
</dbReference>
<comment type="caution">
    <text evidence="3">The sequence shown here is derived from an EMBL/GenBank/DDBJ whole genome shotgun (WGS) entry which is preliminary data.</text>
</comment>
<feature type="transmembrane region" description="Helical" evidence="1">
    <location>
        <begin position="151"/>
        <end position="169"/>
    </location>
</feature>
<dbReference type="InterPro" id="IPR021997">
    <property type="entry name" value="SporV_AA"/>
</dbReference>
<proteinExistence type="predicted"/>
<dbReference type="Proteomes" id="UP001519287">
    <property type="component" value="Unassembled WGS sequence"/>
</dbReference>
<gene>
    <name evidence="3" type="ORF">J2Z66_000546</name>
</gene>
<evidence type="ECO:0000259" key="2">
    <source>
        <dbReference type="Pfam" id="PF12164"/>
    </source>
</evidence>
<evidence type="ECO:0000313" key="3">
    <source>
        <dbReference type="EMBL" id="MBP1988951.1"/>
    </source>
</evidence>
<keyword evidence="1" id="KW-0812">Transmembrane</keyword>
<dbReference type="InterPro" id="IPR038548">
    <property type="entry name" value="SporV_AA_N_sf"/>
</dbReference>
<reference evidence="3 4" key="1">
    <citation type="submission" date="2021-03" db="EMBL/GenBank/DDBJ databases">
        <title>Genomic Encyclopedia of Type Strains, Phase IV (KMG-IV): sequencing the most valuable type-strain genomes for metagenomic binning, comparative biology and taxonomic classification.</title>
        <authorList>
            <person name="Goeker M."/>
        </authorList>
    </citation>
    <scope>NUCLEOTIDE SEQUENCE [LARGE SCALE GENOMIC DNA]</scope>
    <source>
        <strain evidence="3 4">DSM 26048</strain>
    </source>
</reference>
<sequence length="211" mass="24582">MGQATAQCLYIRLRRRALVQKGQAVKLGDIAQMLAEPEYEQKLAQLTIYQPRQEDGNRVLIDMMLIVRKIKERFPQLQIEHFGEPHVLLEINTVKRRPNLVGVVFVWLLLFVGSGLAIMNFHADVSMLEVHIRLYELITGNKTEHPYLLQVPYSIGIGVGMVIFFNHLFKKKFNEEPSPLEMEMFLYQENLNHFVITEEYVKIHDHKDPPS</sequence>
<keyword evidence="4" id="KW-1185">Reference proteome</keyword>
<feature type="transmembrane region" description="Helical" evidence="1">
    <location>
        <begin position="100"/>
        <end position="121"/>
    </location>
</feature>
<name>A0ABS4IPJ6_9BACL</name>
<dbReference type="Pfam" id="PF12164">
    <property type="entry name" value="SporV_AA"/>
    <property type="match status" value="1"/>
</dbReference>
<organism evidence="3 4">
    <name type="scientific">Paenibacillus eucommiae</name>
    <dbReference type="NCBI Taxonomy" id="1355755"/>
    <lineage>
        <taxon>Bacteria</taxon>
        <taxon>Bacillati</taxon>
        <taxon>Bacillota</taxon>
        <taxon>Bacilli</taxon>
        <taxon>Bacillales</taxon>
        <taxon>Paenibacillaceae</taxon>
        <taxon>Paenibacillus</taxon>
    </lineage>
</organism>